<name>A0A161XX17_9GAMM</name>
<dbReference type="GO" id="GO:0016020">
    <property type="term" value="C:membrane"/>
    <property type="evidence" value="ECO:0007669"/>
    <property type="project" value="GOC"/>
</dbReference>
<protein>
    <recommendedName>
        <fullName evidence="2">Fatty acid desaturase domain-containing protein</fullName>
    </recommendedName>
</protein>
<feature type="domain" description="Fatty acid desaturase" evidence="2">
    <location>
        <begin position="6"/>
        <end position="229"/>
    </location>
</feature>
<comment type="caution">
    <text evidence="3">The sequence shown here is derived from an EMBL/GenBank/DDBJ whole genome shotgun (WGS) entry which is preliminary data.</text>
</comment>
<evidence type="ECO:0000259" key="2">
    <source>
        <dbReference type="Pfam" id="PF00487"/>
    </source>
</evidence>
<sequence length="268" mass="30847">MTYSVLVIGHILVHKAWFKSNTLSRITFWMCSVTTLQSMTEYRLSHVKNHHRYNNDRSIDGAEPKDMSTTFLGTTNKHQSLLDYAVKSACSSLGSWLVAMLSVHKGWAVFNKGTKELLGKEGKTASKNKRYMQIERAIVFVHIILLVSLAPSTALVYVTVSFFLTLCLVNIQNFYEHFGALPENKYADSVSCYNKLYNFLTFNDGYHQEHHYKASTHWTKAPLIRRELDSKNQQRIVSPLPALLGMFDHERKRLEIKYPANTTTKNYK</sequence>
<keyword evidence="1" id="KW-0812">Transmembrane</keyword>
<dbReference type="PANTHER" id="PTHR12879:SF8">
    <property type="entry name" value="SPHINGOLIPID DELTA(4)-DESATURASE DES1"/>
    <property type="match status" value="1"/>
</dbReference>
<dbReference type="AlphaFoldDB" id="A0A161XX17"/>
<gene>
    <name evidence="3" type="ORF">N482_08890</name>
</gene>
<dbReference type="PANTHER" id="PTHR12879">
    <property type="entry name" value="SPHINGOLIPID DELTA 4 DESATURASE/C-4 HYDROXYLASE PROTEIN DES2"/>
    <property type="match status" value="1"/>
</dbReference>
<keyword evidence="1" id="KW-1133">Transmembrane helix</keyword>
<dbReference type="Proteomes" id="UP000076587">
    <property type="component" value="Unassembled WGS sequence"/>
</dbReference>
<dbReference type="EMBL" id="AUXT01000151">
    <property type="protein sequence ID" value="KZN47819.1"/>
    <property type="molecule type" value="Genomic_DNA"/>
</dbReference>
<keyword evidence="1" id="KW-0472">Membrane</keyword>
<feature type="transmembrane region" description="Helical" evidence="1">
    <location>
        <begin position="137"/>
        <end position="164"/>
    </location>
</feature>
<evidence type="ECO:0000256" key="1">
    <source>
        <dbReference type="SAM" id="Phobius"/>
    </source>
</evidence>
<reference evidence="3 4" key="1">
    <citation type="submission" date="2013-07" db="EMBL/GenBank/DDBJ databases">
        <title>Comparative Genomic and Metabolomic Analysis of Twelve Strains of Pseudoalteromonas luteoviolacea.</title>
        <authorList>
            <person name="Vynne N.G."/>
            <person name="Mansson M."/>
            <person name="Gram L."/>
        </authorList>
    </citation>
    <scope>NUCLEOTIDE SEQUENCE [LARGE SCALE GENOMIC DNA]</scope>
    <source>
        <strain evidence="3 4">NCIMB 1942</strain>
    </source>
</reference>
<organism evidence="3 4">
    <name type="scientific">Pseudoalteromonas luteoviolacea NCIMB 1942</name>
    <dbReference type="NCBI Taxonomy" id="1365253"/>
    <lineage>
        <taxon>Bacteria</taxon>
        <taxon>Pseudomonadati</taxon>
        <taxon>Pseudomonadota</taxon>
        <taxon>Gammaproteobacteria</taxon>
        <taxon>Alteromonadales</taxon>
        <taxon>Pseudoalteromonadaceae</taxon>
        <taxon>Pseudoalteromonas</taxon>
    </lineage>
</organism>
<accession>A0A161XX17</accession>
<dbReference type="Pfam" id="PF00487">
    <property type="entry name" value="FA_desaturase"/>
    <property type="match status" value="1"/>
</dbReference>
<evidence type="ECO:0000313" key="3">
    <source>
        <dbReference type="EMBL" id="KZN47819.1"/>
    </source>
</evidence>
<dbReference type="GO" id="GO:0042284">
    <property type="term" value="F:sphingolipid delta-4 desaturase activity"/>
    <property type="evidence" value="ECO:0007669"/>
    <property type="project" value="TreeGrafter"/>
</dbReference>
<dbReference type="GO" id="GO:0046513">
    <property type="term" value="P:ceramide biosynthetic process"/>
    <property type="evidence" value="ECO:0007669"/>
    <property type="project" value="TreeGrafter"/>
</dbReference>
<dbReference type="CDD" id="cd01060">
    <property type="entry name" value="Membrane-FADS-like"/>
    <property type="match status" value="1"/>
</dbReference>
<dbReference type="PATRIC" id="fig|1365253.3.peg.2186"/>
<dbReference type="InterPro" id="IPR005804">
    <property type="entry name" value="FA_desaturase_dom"/>
</dbReference>
<evidence type="ECO:0000313" key="4">
    <source>
        <dbReference type="Proteomes" id="UP000076587"/>
    </source>
</evidence>
<proteinExistence type="predicted"/>